<reference evidence="2" key="1">
    <citation type="submission" date="2021-02" db="EMBL/GenBank/DDBJ databases">
        <authorList>
            <person name="Dougan E. K."/>
            <person name="Rhodes N."/>
            <person name="Thang M."/>
            <person name="Chan C."/>
        </authorList>
    </citation>
    <scope>NUCLEOTIDE SEQUENCE</scope>
</reference>
<evidence type="ECO:0000313" key="3">
    <source>
        <dbReference type="Proteomes" id="UP000626109"/>
    </source>
</evidence>
<dbReference type="SUPFAM" id="SSF53335">
    <property type="entry name" value="S-adenosyl-L-methionine-dependent methyltransferases"/>
    <property type="match status" value="1"/>
</dbReference>
<dbReference type="Gene3D" id="3.40.50.150">
    <property type="entry name" value="Vaccinia Virus protein VP39"/>
    <property type="match status" value="2"/>
</dbReference>
<dbReference type="InterPro" id="IPR029063">
    <property type="entry name" value="SAM-dependent_MTases_sf"/>
</dbReference>
<comment type="caution">
    <text evidence="2">The sequence shown here is derived from an EMBL/GenBank/DDBJ whole genome shotgun (WGS) entry which is preliminary data.</text>
</comment>
<dbReference type="EMBL" id="CAJNNW010032185">
    <property type="protein sequence ID" value="CAE8711637.1"/>
    <property type="molecule type" value="Genomic_DNA"/>
</dbReference>
<dbReference type="Pfam" id="PF13578">
    <property type="entry name" value="Methyltransf_24"/>
    <property type="match status" value="1"/>
</dbReference>
<evidence type="ECO:0000313" key="2">
    <source>
        <dbReference type="EMBL" id="CAE8711637.1"/>
    </source>
</evidence>
<name>A0A813KTR3_POLGL</name>
<evidence type="ECO:0000313" key="1">
    <source>
        <dbReference type="EMBL" id="CAE8634227.1"/>
    </source>
</evidence>
<keyword evidence="4" id="KW-1185">Reference proteome</keyword>
<sequence length="339" mass="36607">MAGYDKKDRQSGVYEGIQKKFKLDVQAFSDVFAQAMAYDLGTAFGCRYTLHHKLSVEAAVVFAARSVDGVFIDGLHTYDGVRDDIQAWRVKAKAGGYCMFNDYTPGGGSFPGVEKAAKELAASTPGGIAGIGIIGTPRYSNVWVNLDSAAPAFLRVSTNSQAPQGAVVVAELRTATTTNSSCDHPTTCAGACEQLLKVIRSERAASPWKVYYDEIAEFLIKRNATRVVEIGTAWGGLAERLLEKVPGLKLDAVDPFMAGYDKKDRQSGVYEGIQKKFKLDVQAFSDVFAQAMAYDLGTAFGCRYTLHHKLSVEAAVVFADGSVDGVFIDGLHTYDGRCA</sequence>
<accession>A0A813KTR3</accession>
<dbReference type="AlphaFoldDB" id="A0A813KTR3"/>
<protein>
    <submittedName>
        <fullName evidence="2">Uncharacterized protein</fullName>
    </submittedName>
</protein>
<evidence type="ECO:0000313" key="4">
    <source>
        <dbReference type="Proteomes" id="UP000654075"/>
    </source>
</evidence>
<gene>
    <name evidence="1" type="ORF">PGLA1383_LOCUS49877</name>
    <name evidence="2" type="ORF">PGLA2088_LOCUS36583</name>
</gene>
<dbReference type="EMBL" id="CAJNNV010030940">
    <property type="protein sequence ID" value="CAE8634227.1"/>
    <property type="molecule type" value="Genomic_DNA"/>
</dbReference>
<dbReference type="Proteomes" id="UP000654075">
    <property type="component" value="Unassembled WGS sequence"/>
</dbReference>
<organism evidence="2 3">
    <name type="scientific">Polarella glacialis</name>
    <name type="common">Dinoflagellate</name>
    <dbReference type="NCBI Taxonomy" id="89957"/>
    <lineage>
        <taxon>Eukaryota</taxon>
        <taxon>Sar</taxon>
        <taxon>Alveolata</taxon>
        <taxon>Dinophyceae</taxon>
        <taxon>Suessiales</taxon>
        <taxon>Suessiaceae</taxon>
        <taxon>Polarella</taxon>
    </lineage>
</organism>
<proteinExistence type="predicted"/>
<dbReference type="Proteomes" id="UP000626109">
    <property type="component" value="Unassembled WGS sequence"/>
</dbReference>